<evidence type="ECO:0000313" key="2">
    <source>
        <dbReference type="EMBL" id="KKN33005.1"/>
    </source>
</evidence>
<dbReference type="AlphaFoldDB" id="A0A0F9PMI4"/>
<dbReference type="EMBL" id="LAZR01002212">
    <property type="protein sequence ID" value="KKN33005.1"/>
    <property type="molecule type" value="Genomic_DNA"/>
</dbReference>
<feature type="region of interest" description="Disordered" evidence="1">
    <location>
        <begin position="13"/>
        <end position="35"/>
    </location>
</feature>
<sequence length="57" mass="6854">MVLGPYKFERKRHRLGEFPRPPQPGLQPNRLPPIQGWGNGTDYWQDVFESYKKRQKK</sequence>
<comment type="caution">
    <text evidence="2">The sequence shown here is derived from an EMBL/GenBank/DDBJ whole genome shotgun (WGS) entry which is preliminary data.</text>
</comment>
<evidence type="ECO:0000256" key="1">
    <source>
        <dbReference type="SAM" id="MobiDB-lite"/>
    </source>
</evidence>
<proteinExistence type="predicted"/>
<accession>A0A0F9PMI4</accession>
<name>A0A0F9PMI4_9ZZZZ</name>
<organism evidence="2">
    <name type="scientific">marine sediment metagenome</name>
    <dbReference type="NCBI Taxonomy" id="412755"/>
    <lineage>
        <taxon>unclassified sequences</taxon>
        <taxon>metagenomes</taxon>
        <taxon>ecological metagenomes</taxon>
    </lineage>
</organism>
<protein>
    <submittedName>
        <fullName evidence="2">Uncharacterized protein</fullName>
    </submittedName>
</protein>
<reference evidence="2" key="1">
    <citation type="journal article" date="2015" name="Nature">
        <title>Complex archaea that bridge the gap between prokaryotes and eukaryotes.</title>
        <authorList>
            <person name="Spang A."/>
            <person name="Saw J.H."/>
            <person name="Jorgensen S.L."/>
            <person name="Zaremba-Niedzwiedzka K."/>
            <person name="Martijn J."/>
            <person name="Lind A.E."/>
            <person name="van Eijk R."/>
            <person name="Schleper C."/>
            <person name="Guy L."/>
            <person name="Ettema T.J."/>
        </authorList>
    </citation>
    <scope>NUCLEOTIDE SEQUENCE</scope>
</reference>
<gene>
    <name evidence="2" type="ORF">LCGC14_0808060</name>
</gene>